<evidence type="ECO:0000313" key="2">
    <source>
        <dbReference type="EMBL" id="MBG6138352.1"/>
    </source>
</evidence>
<dbReference type="AlphaFoldDB" id="A0A8J7GK81"/>
<reference evidence="2" key="1">
    <citation type="submission" date="2020-11" db="EMBL/GenBank/DDBJ databases">
        <title>Sequencing the genomes of 1000 actinobacteria strains.</title>
        <authorList>
            <person name="Klenk H.-P."/>
        </authorList>
    </citation>
    <scope>NUCLEOTIDE SEQUENCE</scope>
    <source>
        <strain evidence="2">DSM 45356</strain>
    </source>
</reference>
<dbReference type="SUPFAM" id="SSF55729">
    <property type="entry name" value="Acyl-CoA N-acyltransferases (Nat)"/>
    <property type="match status" value="1"/>
</dbReference>
<proteinExistence type="predicted"/>
<protein>
    <submittedName>
        <fullName evidence="2">GNAT superfamily N-acetyltransferase</fullName>
    </submittedName>
</protein>
<gene>
    <name evidence="2" type="ORF">IW245_004546</name>
</gene>
<dbReference type="CDD" id="cd04301">
    <property type="entry name" value="NAT_SF"/>
    <property type="match status" value="1"/>
</dbReference>
<feature type="domain" description="N-acetyltransferase" evidence="1">
    <location>
        <begin position="14"/>
        <end position="212"/>
    </location>
</feature>
<sequence>MTHTSPTIDVDRDIQIVRAVAGDLDTVNRILTAAFTEPESLAVCRWLVPDDARRAPVMCDFFAILTSAALARGTIYLATRVGHPIGAGVWLHRIAPLPDSVDYPARLAAATGEHLPRFQTLDAEFDARHPHESHDHLALLGVRPAWRGKGIGGRLLRHAHTRLDEVGLPAYLEACDANSRRLYLRHGYVDHGGPIQLPDGGPALHPMWRPGPGLAAS</sequence>
<dbReference type="Pfam" id="PF13508">
    <property type="entry name" value="Acetyltransf_7"/>
    <property type="match status" value="1"/>
</dbReference>
<dbReference type="PANTHER" id="PTHR42791">
    <property type="entry name" value="GNAT FAMILY ACETYLTRANSFERASE"/>
    <property type="match status" value="1"/>
</dbReference>
<dbReference type="RefSeq" id="WP_197005125.1">
    <property type="nucleotide sequence ID" value="NZ_BONS01000017.1"/>
</dbReference>
<evidence type="ECO:0000259" key="1">
    <source>
        <dbReference type="PROSITE" id="PS51186"/>
    </source>
</evidence>
<comment type="caution">
    <text evidence="2">The sequence shown here is derived from an EMBL/GenBank/DDBJ whole genome shotgun (WGS) entry which is preliminary data.</text>
</comment>
<dbReference type="Gene3D" id="3.40.630.30">
    <property type="match status" value="1"/>
</dbReference>
<organism evidence="2 3">
    <name type="scientific">Longispora fulva</name>
    <dbReference type="NCBI Taxonomy" id="619741"/>
    <lineage>
        <taxon>Bacteria</taxon>
        <taxon>Bacillati</taxon>
        <taxon>Actinomycetota</taxon>
        <taxon>Actinomycetes</taxon>
        <taxon>Micromonosporales</taxon>
        <taxon>Micromonosporaceae</taxon>
        <taxon>Longispora</taxon>
    </lineage>
</organism>
<name>A0A8J7GK81_9ACTN</name>
<dbReference type="InterPro" id="IPR016181">
    <property type="entry name" value="Acyl_CoA_acyltransferase"/>
</dbReference>
<evidence type="ECO:0000313" key="3">
    <source>
        <dbReference type="Proteomes" id="UP000622552"/>
    </source>
</evidence>
<dbReference type="PROSITE" id="PS51186">
    <property type="entry name" value="GNAT"/>
    <property type="match status" value="1"/>
</dbReference>
<dbReference type="EMBL" id="JADOUF010000001">
    <property type="protein sequence ID" value="MBG6138352.1"/>
    <property type="molecule type" value="Genomic_DNA"/>
</dbReference>
<dbReference type="GO" id="GO:0016747">
    <property type="term" value="F:acyltransferase activity, transferring groups other than amino-acyl groups"/>
    <property type="evidence" value="ECO:0007669"/>
    <property type="project" value="InterPro"/>
</dbReference>
<dbReference type="PANTHER" id="PTHR42791:SF1">
    <property type="entry name" value="N-ACETYLTRANSFERASE DOMAIN-CONTAINING PROTEIN"/>
    <property type="match status" value="1"/>
</dbReference>
<dbReference type="Proteomes" id="UP000622552">
    <property type="component" value="Unassembled WGS sequence"/>
</dbReference>
<accession>A0A8J7GK81</accession>
<dbReference type="InterPro" id="IPR052523">
    <property type="entry name" value="Trichothecene_AcTrans"/>
</dbReference>
<dbReference type="InterPro" id="IPR000182">
    <property type="entry name" value="GNAT_dom"/>
</dbReference>
<keyword evidence="3" id="KW-1185">Reference proteome</keyword>